<name>A0A4Y3PMT2_BREPA</name>
<accession>A0A4Y3PMT2</accession>
<dbReference type="Gene3D" id="2.60.40.10">
    <property type="entry name" value="Immunoglobulins"/>
    <property type="match status" value="1"/>
</dbReference>
<evidence type="ECO:0000313" key="2">
    <source>
        <dbReference type="Proteomes" id="UP000316882"/>
    </source>
</evidence>
<evidence type="ECO:0008006" key="3">
    <source>
        <dbReference type="Google" id="ProtNLM"/>
    </source>
</evidence>
<dbReference type="InterPro" id="IPR013783">
    <property type="entry name" value="Ig-like_fold"/>
</dbReference>
<sequence>MVVGINEKPEKSWLIDDDGDSLTYTVSSSNSTIVDVAIGQESFTDINGQPNTSTRILVTAKTPGVAVITLTANDGKGGSGSVSFELEVINPV</sequence>
<gene>
    <name evidence="1" type="ORF">BPA01_37450</name>
</gene>
<protein>
    <recommendedName>
        <fullName evidence="3">Dystroglycan-type cadherin-like domain-containing protein</fullName>
    </recommendedName>
</protein>
<dbReference type="EMBL" id="BJMH01000019">
    <property type="protein sequence ID" value="GEB34165.1"/>
    <property type="molecule type" value="Genomic_DNA"/>
</dbReference>
<dbReference type="Proteomes" id="UP000316882">
    <property type="component" value="Unassembled WGS sequence"/>
</dbReference>
<comment type="caution">
    <text evidence="1">The sequence shown here is derived from an EMBL/GenBank/DDBJ whole genome shotgun (WGS) entry which is preliminary data.</text>
</comment>
<dbReference type="AlphaFoldDB" id="A0A4Y3PMT2"/>
<proteinExistence type="predicted"/>
<organism evidence="1 2">
    <name type="scientific">Brevibacillus parabrevis</name>
    <dbReference type="NCBI Taxonomy" id="54914"/>
    <lineage>
        <taxon>Bacteria</taxon>
        <taxon>Bacillati</taxon>
        <taxon>Bacillota</taxon>
        <taxon>Bacilli</taxon>
        <taxon>Bacillales</taxon>
        <taxon>Paenibacillaceae</taxon>
        <taxon>Brevibacillus</taxon>
    </lineage>
</organism>
<evidence type="ECO:0000313" key="1">
    <source>
        <dbReference type="EMBL" id="GEB34165.1"/>
    </source>
</evidence>
<keyword evidence="2" id="KW-1185">Reference proteome</keyword>
<reference evidence="1 2" key="1">
    <citation type="submission" date="2019-06" db="EMBL/GenBank/DDBJ databases">
        <title>Whole genome shotgun sequence of Brevibacillus parabrevis NBRC 12334.</title>
        <authorList>
            <person name="Hosoyama A."/>
            <person name="Uohara A."/>
            <person name="Ohji S."/>
            <person name="Ichikawa N."/>
        </authorList>
    </citation>
    <scope>NUCLEOTIDE SEQUENCE [LARGE SCALE GENOMIC DNA]</scope>
    <source>
        <strain evidence="1 2">NBRC 12334</strain>
    </source>
</reference>